<evidence type="ECO:0000256" key="6">
    <source>
        <dbReference type="PROSITE-ProRule" id="PRU00169"/>
    </source>
</evidence>
<dbReference type="GO" id="GO:0005829">
    <property type="term" value="C:cytosol"/>
    <property type="evidence" value="ECO:0007669"/>
    <property type="project" value="TreeGrafter"/>
</dbReference>
<dbReference type="FunFam" id="3.40.50.2300:FF:000001">
    <property type="entry name" value="DNA-binding response regulator PhoB"/>
    <property type="match status" value="1"/>
</dbReference>
<dbReference type="SMART" id="SM00448">
    <property type="entry name" value="REC"/>
    <property type="match status" value="1"/>
</dbReference>
<name>A0A480AMM6_9BURK</name>
<dbReference type="Proteomes" id="UP000301751">
    <property type="component" value="Unassembled WGS sequence"/>
</dbReference>
<reference evidence="9" key="1">
    <citation type="submission" date="2019-03" db="EMBL/GenBank/DDBJ databases">
        <title>Aquabacterium pictum sp.nov., the first bacteriochlorophyll a-containing freshwater bacterium in the genus Aquabacterium of the class Betaproteobacteria.</title>
        <authorList>
            <person name="Hirose S."/>
            <person name="Tank M."/>
            <person name="Hara E."/>
            <person name="Tamaki H."/>
            <person name="Takaichi S."/>
            <person name="Haruta S."/>
            <person name="Hanada S."/>
        </authorList>
    </citation>
    <scope>NUCLEOTIDE SEQUENCE [LARGE SCALE GENOMIC DNA]</scope>
    <source>
        <strain evidence="9">W35</strain>
    </source>
</reference>
<evidence type="ECO:0000256" key="4">
    <source>
        <dbReference type="ARBA" id="ARBA00023125"/>
    </source>
</evidence>
<dbReference type="GO" id="GO:0032993">
    <property type="term" value="C:protein-DNA complex"/>
    <property type="evidence" value="ECO:0007669"/>
    <property type="project" value="TreeGrafter"/>
</dbReference>
<gene>
    <name evidence="8" type="ORF">AQPW35_10810</name>
</gene>
<organism evidence="8 9">
    <name type="scientific">Pseudaquabacterium pictum</name>
    <dbReference type="NCBI Taxonomy" id="2315236"/>
    <lineage>
        <taxon>Bacteria</taxon>
        <taxon>Pseudomonadati</taxon>
        <taxon>Pseudomonadota</taxon>
        <taxon>Betaproteobacteria</taxon>
        <taxon>Burkholderiales</taxon>
        <taxon>Sphaerotilaceae</taxon>
        <taxon>Pseudaquabacterium</taxon>
    </lineage>
</organism>
<keyword evidence="5" id="KW-0804">Transcription</keyword>
<dbReference type="SUPFAM" id="SSF52172">
    <property type="entry name" value="CheY-like"/>
    <property type="match status" value="1"/>
</dbReference>
<dbReference type="GO" id="GO:0000976">
    <property type="term" value="F:transcription cis-regulatory region binding"/>
    <property type="evidence" value="ECO:0007669"/>
    <property type="project" value="TreeGrafter"/>
</dbReference>
<dbReference type="InterPro" id="IPR011006">
    <property type="entry name" value="CheY-like_superfamily"/>
</dbReference>
<dbReference type="OrthoDB" id="9800897at2"/>
<dbReference type="Gene3D" id="3.40.50.2300">
    <property type="match status" value="1"/>
</dbReference>
<evidence type="ECO:0000256" key="3">
    <source>
        <dbReference type="ARBA" id="ARBA00023015"/>
    </source>
</evidence>
<keyword evidence="4" id="KW-0238">DNA-binding</keyword>
<keyword evidence="9" id="KW-1185">Reference proteome</keyword>
<dbReference type="InterPro" id="IPR001789">
    <property type="entry name" value="Sig_transdc_resp-reg_receiver"/>
</dbReference>
<dbReference type="PANTHER" id="PTHR48111:SF4">
    <property type="entry name" value="DNA-BINDING DUAL TRANSCRIPTIONAL REGULATOR OMPR"/>
    <property type="match status" value="1"/>
</dbReference>
<dbReference type="RefSeq" id="WP_137731754.1">
    <property type="nucleotide sequence ID" value="NZ_BJCL01000002.1"/>
</dbReference>
<protein>
    <recommendedName>
        <fullName evidence="7">Response regulatory domain-containing protein</fullName>
    </recommendedName>
</protein>
<evidence type="ECO:0000313" key="8">
    <source>
        <dbReference type="EMBL" id="GCL62000.1"/>
    </source>
</evidence>
<proteinExistence type="predicted"/>
<feature type="modified residue" description="4-aspartylphosphate" evidence="6">
    <location>
        <position position="53"/>
    </location>
</feature>
<keyword evidence="3" id="KW-0805">Transcription regulation</keyword>
<feature type="domain" description="Response regulatory" evidence="7">
    <location>
        <begin position="4"/>
        <end position="120"/>
    </location>
</feature>
<evidence type="ECO:0000259" key="7">
    <source>
        <dbReference type="PROSITE" id="PS50110"/>
    </source>
</evidence>
<dbReference type="PANTHER" id="PTHR48111">
    <property type="entry name" value="REGULATOR OF RPOS"/>
    <property type="match status" value="1"/>
</dbReference>
<dbReference type="InterPro" id="IPR039420">
    <property type="entry name" value="WalR-like"/>
</dbReference>
<dbReference type="PROSITE" id="PS50110">
    <property type="entry name" value="RESPONSE_REGULATORY"/>
    <property type="match status" value="1"/>
</dbReference>
<dbReference type="AlphaFoldDB" id="A0A480AMM6"/>
<dbReference type="EMBL" id="BJCL01000002">
    <property type="protein sequence ID" value="GCL62000.1"/>
    <property type="molecule type" value="Genomic_DNA"/>
</dbReference>
<keyword evidence="1 6" id="KW-0597">Phosphoprotein</keyword>
<accession>A0A480AMM6</accession>
<evidence type="ECO:0000256" key="1">
    <source>
        <dbReference type="ARBA" id="ARBA00022553"/>
    </source>
</evidence>
<evidence type="ECO:0000313" key="9">
    <source>
        <dbReference type="Proteomes" id="UP000301751"/>
    </source>
</evidence>
<dbReference type="Pfam" id="PF00072">
    <property type="entry name" value="Response_reg"/>
    <property type="match status" value="1"/>
</dbReference>
<dbReference type="GO" id="GO:0006355">
    <property type="term" value="P:regulation of DNA-templated transcription"/>
    <property type="evidence" value="ECO:0007669"/>
    <property type="project" value="TreeGrafter"/>
</dbReference>
<dbReference type="GO" id="GO:0000156">
    <property type="term" value="F:phosphorelay response regulator activity"/>
    <property type="evidence" value="ECO:0007669"/>
    <property type="project" value="TreeGrafter"/>
</dbReference>
<keyword evidence="2" id="KW-0902">Two-component regulatory system</keyword>
<comment type="caution">
    <text evidence="8">The sequence shown here is derived from an EMBL/GenBank/DDBJ whole genome shotgun (WGS) entry which is preliminary data.</text>
</comment>
<evidence type="ECO:0000256" key="5">
    <source>
        <dbReference type="ARBA" id="ARBA00023163"/>
    </source>
</evidence>
<sequence length="124" mass="13311">MTRTVLTIEDQADIRRLIRMTLEFKGFRVLEAANGPEGLQLARSQQPDLILLDVMMPGMDGLTVSQTLASDAALQQTPVIMLSALGTADAVQAGLQTGARAYLVKPFSPWELVALVDKLTAATA</sequence>
<evidence type="ECO:0000256" key="2">
    <source>
        <dbReference type="ARBA" id="ARBA00023012"/>
    </source>
</evidence>